<keyword evidence="1" id="KW-0812">Transmembrane</keyword>
<evidence type="ECO:0000256" key="1">
    <source>
        <dbReference type="SAM" id="Phobius"/>
    </source>
</evidence>
<feature type="transmembrane region" description="Helical" evidence="1">
    <location>
        <begin position="237"/>
        <end position="256"/>
    </location>
</feature>
<evidence type="ECO:0000313" key="3">
    <source>
        <dbReference type="EMBL" id="TDL16587.1"/>
    </source>
</evidence>
<dbReference type="VEuPathDB" id="FungiDB:BD410DRAFT_795243"/>
<name>A0A4Y7PMF3_9AGAM</name>
<gene>
    <name evidence="3" type="ORF">BD410DRAFT_795243</name>
</gene>
<dbReference type="STRING" id="50990.A0A4Y7PMF3"/>
<feature type="transmembrane region" description="Helical" evidence="1">
    <location>
        <begin position="126"/>
        <end position="149"/>
    </location>
</feature>
<organism evidence="3 4">
    <name type="scientific">Rickenella mellea</name>
    <dbReference type="NCBI Taxonomy" id="50990"/>
    <lineage>
        <taxon>Eukaryota</taxon>
        <taxon>Fungi</taxon>
        <taxon>Dikarya</taxon>
        <taxon>Basidiomycota</taxon>
        <taxon>Agaricomycotina</taxon>
        <taxon>Agaricomycetes</taxon>
        <taxon>Hymenochaetales</taxon>
        <taxon>Rickenellaceae</taxon>
        <taxon>Rickenella</taxon>
    </lineage>
</organism>
<reference evidence="3 4" key="1">
    <citation type="submission" date="2018-06" db="EMBL/GenBank/DDBJ databases">
        <title>A transcriptomic atlas of mushroom development highlights an independent origin of complex multicellularity.</title>
        <authorList>
            <consortium name="DOE Joint Genome Institute"/>
            <person name="Krizsan K."/>
            <person name="Almasi E."/>
            <person name="Merenyi Z."/>
            <person name="Sahu N."/>
            <person name="Viragh M."/>
            <person name="Koszo T."/>
            <person name="Mondo S."/>
            <person name="Kiss B."/>
            <person name="Balint B."/>
            <person name="Kues U."/>
            <person name="Barry K."/>
            <person name="Hegedus J.C."/>
            <person name="Henrissat B."/>
            <person name="Johnson J."/>
            <person name="Lipzen A."/>
            <person name="Ohm R."/>
            <person name="Nagy I."/>
            <person name="Pangilinan J."/>
            <person name="Yan J."/>
            <person name="Xiong Y."/>
            <person name="Grigoriev I.V."/>
            <person name="Hibbett D.S."/>
            <person name="Nagy L.G."/>
        </authorList>
    </citation>
    <scope>NUCLEOTIDE SEQUENCE [LARGE SCALE GENOMIC DNA]</scope>
    <source>
        <strain evidence="3 4">SZMC22713</strain>
    </source>
</reference>
<sequence>MQSPPASSGNTTAQFLSFMNTIYWGSVVSTVLFGVSICQGYFYFSNYNDRPAVKVCVTFLLFLDISSTIVWTIGLHQNLIRSWRITTSLASEIPFMASESVITLILIFLTQMFFARRVYLLDAHRLRLPIIIAIFTLVALSGGAIRVTFMSTSSFQAIVERKFKIVNTLEIGSAAVSDMVATLAMCFKFVETAMDTRRMTSLLRRMMIYTVNRGIVVTLVQILTLALYFSAPLGLNWVPFHMCVGKLYVNTFLAMLNARKRLRSNAGFTNPSECIEKSSPLVAMQGVLDSTDEGTAA</sequence>
<dbReference type="OrthoDB" id="3214861at2759"/>
<dbReference type="EMBL" id="ML170240">
    <property type="protein sequence ID" value="TDL16587.1"/>
    <property type="molecule type" value="Genomic_DNA"/>
</dbReference>
<feature type="transmembrane region" description="Helical" evidence="1">
    <location>
        <begin position="51"/>
        <end position="73"/>
    </location>
</feature>
<feature type="transmembrane region" description="Helical" evidence="1">
    <location>
        <begin position="211"/>
        <end position="231"/>
    </location>
</feature>
<keyword evidence="4" id="KW-1185">Reference proteome</keyword>
<accession>A0A4Y7PMF3</accession>
<protein>
    <recommendedName>
        <fullName evidence="2">DUF6534 domain-containing protein</fullName>
    </recommendedName>
</protein>
<feature type="domain" description="DUF6534" evidence="2">
    <location>
        <begin position="174"/>
        <end position="261"/>
    </location>
</feature>
<proteinExistence type="predicted"/>
<keyword evidence="1" id="KW-0472">Membrane</keyword>
<dbReference type="Pfam" id="PF20152">
    <property type="entry name" value="DUF6534"/>
    <property type="match status" value="1"/>
</dbReference>
<feature type="transmembrane region" description="Helical" evidence="1">
    <location>
        <begin position="93"/>
        <end position="114"/>
    </location>
</feature>
<feature type="transmembrane region" description="Helical" evidence="1">
    <location>
        <begin position="169"/>
        <end position="190"/>
    </location>
</feature>
<feature type="transmembrane region" description="Helical" evidence="1">
    <location>
        <begin position="22"/>
        <end position="44"/>
    </location>
</feature>
<dbReference type="Proteomes" id="UP000294933">
    <property type="component" value="Unassembled WGS sequence"/>
</dbReference>
<evidence type="ECO:0000259" key="2">
    <source>
        <dbReference type="Pfam" id="PF20152"/>
    </source>
</evidence>
<keyword evidence="1" id="KW-1133">Transmembrane helix</keyword>
<dbReference type="PANTHER" id="PTHR40465">
    <property type="entry name" value="CHROMOSOME 1, WHOLE GENOME SHOTGUN SEQUENCE"/>
    <property type="match status" value="1"/>
</dbReference>
<dbReference type="PANTHER" id="PTHR40465:SF1">
    <property type="entry name" value="DUF6534 DOMAIN-CONTAINING PROTEIN"/>
    <property type="match status" value="1"/>
</dbReference>
<evidence type="ECO:0000313" key="4">
    <source>
        <dbReference type="Proteomes" id="UP000294933"/>
    </source>
</evidence>
<dbReference type="InterPro" id="IPR045339">
    <property type="entry name" value="DUF6534"/>
</dbReference>
<dbReference type="AlphaFoldDB" id="A0A4Y7PMF3"/>